<dbReference type="Pfam" id="PF00849">
    <property type="entry name" value="PseudoU_synth_2"/>
    <property type="match status" value="1"/>
</dbReference>
<gene>
    <name evidence="9" type="ORF">CAP51_06470</name>
</gene>
<dbReference type="CDD" id="cd02553">
    <property type="entry name" value="PseudoU_synth_RsuA"/>
    <property type="match status" value="1"/>
</dbReference>
<comment type="caution">
    <text evidence="9">The sequence shown here is derived from an EMBL/GenBank/DDBJ whole genome shotgun (WGS) entry which is preliminary data.</text>
</comment>
<dbReference type="CDD" id="cd00165">
    <property type="entry name" value="S4"/>
    <property type="match status" value="1"/>
</dbReference>
<organism evidence="9 10">
    <name type="scientific">Acinetobacter populi</name>
    <dbReference type="NCBI Taxonomy" id="1582270"/>
    <lineage>
        <taxon>Bacteria</taxon>
        <taxon>Pseudomonadati</taxon>
        <taxon>Pseudomonadota</taxon>
        <taxon>Gammaproteobacteria</taxon>
        <taxon>Moraxellales</taxon>
        <taxon>Moraxellaceae</taxon>
        <taxon>Acinetobacter</taxon>
    </lineage>
</organism>
<dbReference type="EMBL" id="NEXX01000002">
    <property type="protein sequence ID" value="OUY07405.1"/>
    <property type="molecule type" value="Genomic_DNA"/>
</dbReference>
<dbReference type="Gene3D" id="3.30.70.580">
    <property type="entry name" value="Pseudouridine synthase I, catalytic domain, N-terminal subdomain"/>
    <property type="match status" value="1"/>
</dbReference>
<sequence length="238" mass="27647">MQLDKILQSQGIGSRKHCQQLIRQGHVRIDGQVIMDVKAKFETTDLTFSVFAQDYLYREQVYIALNKPQNYECSHRPQQHLSVFDFFPDELLARNIQTVGRLDQDTTGLLLFTDDGQFLHQLTHPRKHVSKYYVIETENEITQTQIEKLAQGISLKNEKGVFAAHSITQLEAYKLRFAIDQGVYHQVKRMLHAVDNEVIHLHRDQIGQLTLEQLDLAMGEWCYLLPEDVQLLKQVEST</sequence>
<dbReference type="PANTHER" id="PTHR47683">
    <property type="entry name" value="PSEUDOURIDINE SYNTHASE FAMILY PROTEIN-RELATED"/>
    <property type="match status" value="1"/>
</dbReference>
<dbReference type="InterPro" id="IPR050343">
    <property type="entry name" value="RsuA_PseudoU_synthase"/>
</dbReference>
<evidence type="ECO:0000256" key="3">
    <source>
        <dbReference type="ARBA" id="ARBA00023235"/>
    </source>
</evidence>
<reference evidence="9 10" key="1">
    <citation type="submission" date="2017-05" db="EMBL/GenBank/DDBJ databases">
        <title>Acinetobacter populi ANC 5415 (= PBJ7), whole genome shotgun sequencing project.</title>
        <authorList>
            <person name="Nemec A."/>
            <person name="Radolfova-Krizova L."/>
        </authorList>
    </citation>
    <scope>NUCLEOTIDE SEQUENCE [LARGE SCALE GENOMIC DNA]</scope>
    <source>
        <strain evidence="9 10">PBJ7</strain>
    </source>
</reference>
<name>A0A1Z9YYW2_9GAMM</name>
<dbReference type="RefSeq" id="WP_087619956.1">
    <property type="nucleotide sequence ID" value="NZ_NEXX01000002.1"/>
</dbReference>
<dbReference type="GO" id="GO:0160136">
    <property type="term" value="F:16S rRNA pseudouridine(516) synthase activity"/>
    <property type="evidence" value="ECO:0007669"/>
    <property type="project" value="UniProtKB-EC"/>
</dbReference>
<dbReference type="InterPro" id="IPR018496">
    <property type="entry name" value="PsdUridine_synth_RsuA/RluB_CS"/>
</dbReference>
<dbReference type="GO" id="GO:0000455">
    <property type="term" value="P:enzyme-directed rRNA pseudouridine synthesis"/>
    <property type="evidence" value="ECO:0007669"/>
    <property type="project" value="UniProtKB-ARBA"/>
</dbReference>
<evidence type="ECO:0000256" key="6">
    <source>
        <dbReference type="PROSITE-ProRule" id="PRU00182"/>
    </source>
</evidence>
<dbReference type="PROSITE" id="PS50889">
    <property type="entry name" value="S4"/>
    <property type="match status" value="1"/>
</dbReference>
<comment type="catalytic activity">
    <reaction evidence="4">
        <text>uridine(516) in 16S rRNA = pseudouridine(516) in 16S rRNA</text>
        <dbReference type="Rhea" id="RHEA:38867"/>
        <dbReference type="Rhea" id="RHEA-COMP:10089"/>
        <dbReference type="Rhea" id="RHEA-COMP:10090"/>
        <dbReference type="ChEBI" id="CHEBI:65314"/>
        <dbReference type="ChEBI" id="CHEBI:65315"/>
        <dbReference type="EC" id="5.4.99.19"/>
    </reaction>
</comment>
<keyword evidence="10" id="KW-1185">Reference proteome</keyword>
<dbReference type="InterPro" id="IPR036986">
    <property type="entry name" value="S4_RNA-bd_sf"/>
</dbReference>
<dbReference type="OrthoDB" id="9807213at2"/>
<dbReference type="InterPro" id="IPR042092">
    <property type="entry name" value="PsdUridine_s_RsuA/RluB/E/F_cat"/>
</dbReference>
<dbReference type="PANTHER" id="PTHR47683:SF4">
    <property type="entry name" value="PSEUDOURIDINE SYNTHASE"/>
    <property type="match status" value="1"/>
</dbReference>
<proteinExistence type="inferred from homology"/>
<keyword evidence="2 6" id="KW-0694">RNA-binding</keyword>
<evidence type="ECO:0000259" key="8">
    <source>
        <dbReference type="SMART" id="SM00363"/>
    </source>
</evidence>
<dbReference type="InterPro" id="IPR000748">
    <property type="entry name" value="PsdUridine_synth_RsuA/RluB/E/F"/>
</dbReference>
<dbReference type="InterPro" id="IPR006145">
    <property type="entry name" value="PsdUridine_synth_RsuA/RluA"/>
</dbReference>
<comment type="function">
    <text evidence="5">Responsible for synthesis of pseudouridine from uracil-516 in 16S ribosomal RNA.</text>
</comment>
<dbReference type="InterPro" id="IPR002942">
    <property type="entry name" value="S4_RNA-bd"/>
</dbReference>
<evidence type="ECO:0000256" key="1">
    <source>
        <dbReference type="ARBA" id="ARBA00008348"/>
    </source>
</evidence>
<dbReference type="GO" id="GO:0003723">
    <property type="term" value="F:RNA binding"/>
    <property type="evidence" value="ECO:0007669"/>
    <property type="project" value="UniProtKB-KW"/>
</dbReference>
<dbReference type="Proteomes" id="UP000196536">
    <property type="component" value="Unassembled WGS sequence"/>
</dbReference>
<evidence type="ECO:0000313" key="10">
    <source>
        <dbReference type="Proteomes" id="UP000196536"/>
    </source>
</evidence>
<dbReference type="Pfam" id="PF01479">
    <property type="entry name" value="S4"/>
    <property type="match status" value="1"/>
</dbReference>
<evidence type="ECO:0000256" key="5">
    <source>
        <dbReference type="ARBA" id="ARBA00037590"/>
    </source>
</evidence>
<dbReference type="SUPFAM" id="SSF55174">
    <property type="entry name" value="Alpha-L RNA-binding motif"/>
    <property type="match status" value="1"/>
</dbReference>
<keyword evidence="3 7" id="KW-0413">Isomerase</keyword>
<evidence type="ECO:0000256" key="7">
    <source>
        <dbReference type="RuleBase" id="RU003887"/>
    </source>
</evidence>
<evidence type="ECO:0000256" key="4">
    <source>
        <dbReference type="ARBA" id="ARBA00036749"/>
    </source>
</evidence>
<dbReference type="InterPro" id="IPR020103">
    <property type="entry name" value="PsdUridine_synth_cat_dom_sf"/>
</dbReference>
<feature type="domain" description="RNA-binding S4" evidence="8">
    <location>
        <begin position="1"/>
        <end position="64"/>
    </location>
</feature>
<dbReference type="PROSITE" id="PS01149">
    <property type="entry name" value="PSI_RSU"/>
    <property type="match status" value="1"/>
</dbReference>
<comment type="similarity">
    <text evidence="1 7">Belongs to the pseudouridine synthase RsuA family.</text>
</comment>
<dbReference type="SUPFAM" id="SSF55120">
    <property type="entry name" value="Pseudouridine synthase"/>
    <property type="match status" value="1"/>
</dbReference>
<accession>A0A1Z9YYW2</accession>
<evidence type="ECO:0000256" key="2">
    <source>
        <dbReference type="ARBA" id="ARBA00022884"/>
    </source>
</evidence>
<dbReference type="NCBIfam" id="TIGR00093">
    <property type="entry name" value="pseudouridine synthase"/>
    <property type="match status" value="1"/>
</dbReference>
<dbReference type="EC" id="5.4.99.-" evidence="7"/>
<dbReference type="SMART" id="SM00363">
    <property type="entry name" value="S4"/>
    <property type="match status" value="1"/>
</dbReference>
<dbReference type="InterPro" id="IPR020094">
    <property type="entry name" value="TruA/RsuA/RluB/E/F_N"/>
</dbReference>
<dbReference type="AlphaFoldDB" id="A0A1Z9YYW2"/>
<protein>
    <recommendedName>
        <fullName evidence="7">Pseudouridine synthase</fullName>
        <ecNumber evidence="7">5.4.99.-</ecNumber>
    </recommendedName>
</protein>
<dbReference type="Gene3D" id="3.30.70.1560">
    <property type="entry name" value="Alpha-L RNA-binding motif"/>
    <property type="match status" value="1"/>
</dbReference>
<dbReference type="Gene3D" id="3.10.290.10">
    <property type="entry name" value="RNA-binding S4 domain"/>
    <property type="match status" value="1"/>
</dbReference>
<evidence type="ECO:0000313" key="9">
    <source>
        <dbReference type="EMBL" id="OUY07405.1"/>
    </source>
</evidence>